<dbReference type="Proteomes" id="UP000515158">
    <property type="component" value="Unplaced"/>
</dbReference>
<feature type="transmembrane region" description="Helical" evidence="1">
    <location>
        <begin position="236"/>
        <end position="254"/>
    </location>
</feature>
<dbReference type="RefSeq" id="XP_034250472.1">
    <property type="nucleotide sequence ID" value="XM_034394581.1"/>
</dbReference>
<feature type="signal peptide" evidence="2">
    <location>
        <begin position="1"/>
        <end position="19"/>
    </location>
</feature>
<dbReference type="Pfam" id="PF00085">
    <property type="entry name" value="Thioredoxin"/>
    <property type="match status" value="1"/>
</dbReference>
<feature type="domain" description="Thioredoxin" evidence="3">
    <location>
        <begin position="53"/>
        <end position="208"/>
    </location>
</feature>
<gene>
    <name evidence="5" type="primary">LOC117650929</name>
</gene>
<dbReference type="PANTHER" id="PTHR14684">
    <property type="entry name" value="THIOREDOXIN DOMAIN-CONTAINING PROTEIN 15"/>
    <property type="match status" value="1"/>
</dbReference>
<organism evidence="5">
    <name type="scientific">Thrips palmi</name>
    <name type="common">Melon thrips</name>
    <dbReference type="NCBI Taxonomy" id="161013"/>
    <lineage>
        <taxon>Eukaryota</taxon>
        <taxon>Metazoa</taxon>
        <taxon>Ecdysozoa</taxon>
        <taxon>Arthropoda</taxon>
        <taxon>Hexapoda</taxon>
        <taxon>Insecta</taxon>
        <taxon>Pterygota</taxon>
        <taxon>Neoptera</taxon>
        <taxon>Paraneoptera</taxon>
        <taxon>Thysanoptera</taxon>
        <taxon>Terebrantia</taxon>
        <taxon>Thripoidea</taxon>
        <taxon>Thripidae</taxon>
        <taxon>Thrips</taxon>
    </lineage>
</organism>
<evidence type="ECO:0000256" key="1">
    <source>
        <dbReference type="SAM" id="Phobius"/>
    </source>
</evidence>
<evidence type="ECO:0000313" key="5">
    <source>
        <dbReference type="RefSeq" id="XP_034250472.1"/>
    </source>
</evidence>
<keyword evidence="1" id="KW-1133">Transmembrane helix</keyword>
<dbReference type="CTD" id="36749"/>
<accession>A0A6P8ZYJ0</accession>
<dbReference type="GO" id="GO:0060271">
    <property type="term" value="P:cilium assembly"/>
    <property type="evidence" value="ECO:0007669"/>
    <property type="project" value="TreeGrafter"/>
</dbReference>
<dbReference type="AlphaFoldDB" id="A0A6P8ZYJ0"/>
<keyword evidence="1" id="KW-0472">Membrane</keyword>
<keyword evidence="2" id="KW-0732">Signal</keyword>
<reference evidence="5" key="1">
    <citation type="submission" date="2025-08" db="UniProtKB">
        <authorList>
            <consortium name="RefSeq"/>
        </authorList>
    </citation>
    <scope>IDENTIFICATION</scope>
    <source>
        <tissue evidence="5">Total insect</tissue>
    </source>
</reference>
<dbReference type="InterPro" id="IPR036249">
    <property type="entry name" value="Thioredoxin-like_sf"/>
</dbReference>
<dbReference type="InterPro" id="IPR013766">
    <property type="entry name" value="Thioredoxin_domain"/>
</dbReference>
<feature type="chain" id="PRO_5028401004" evidence="2">
    <location>
        <begin position="20"/>
        <end position="281"/>
    </location>
</feature>
<dbReference type="PANTHER" id="PTHR14684:SF2">
    <property type="entry name" value="THIOREDOXIN DOMAIN-CONTAINING PROTEIN 15"/>
    <property type="match status" value="1"/>
</dbReference>
<dbReference type="SUPFAM" id="SSF52833">
    <property type="entry name" value="Thioredoxin-like"/>
    <property type="match status" value="1"/>
</dbReference>
<dbReference type="FunCoup" id="A0A6P8ZYJ0">
    <property type="interactions" value="6"/>
</dbReference>
<dbReference type="KEGG" id="tpal:117650929"/>
<evidence type="ECO:0000259" key="3">
    <source>
        <dbReference type="PROSITE" id="PS51352"/>
    </source>
</evidence>
<evidence type="ECO:0000256" key="2">
    <source>
        <dbReference type="SAM" id="SignalP"/>
    </source>
</evidence>
<evidence type="ECO:0000313" key="4">
    <source>
        <dbReference type="Proteomes" id="UP000515158"/>
    </source>
</evidence>
<sequence>MKFCRYLILFLLLIYGAQSNDTQHISDDSVPSEIATGMEDPASASGLEANPIPVEGIATPDVEESSVSQDNATSVQKNITHVFINCSRTENITPEVELVNSTRLLSLLVVNPNITRAVSADCLGVYFFARWCPFSTMAAPHINALPRVFPNIRMVAVDAMKYHVFNTQYGVVGVPTFILFHNGRPAVKFNETDYNLERFSTFITKFTTIPPVELISVTSADFSGPVPSVVVKEPDYFLWLSWAFLAVSAIVFFTKSSWYRIIVEAVKVTWRESEAQHDHMD</sequence>
<protein>
    <submittedName>
        <fullName evidence="5">Thioredoxin domain-containing protein 15</fullName>
    </submittedName>
</protein>
<dbReference type="GO" id="GO:0005929">
    <property type="term" value="C:cilium"/>
    <property type="evidence" value="ECO:0007669"/>
    <property type="project" value="TreeGrafter"/>
</dbReference>
<dbReference type="OrthoDB" id="1899781at2759"/>
<keyword evidence="1" id="KW-0812">Transmembrane</keyword>
<dbReference type="PROSITE" id="PS51352">
    <property type="entry name" value="THIOREDOXIN_2"/>
    <property type="match status" value="1"/>
</dbReference>
<proteinExistence type="predicted"/>
<dbReference type="GeneID" id="117650929"/>
<name>A0A6P8ZYJ0_THRPL</name>
<dbReference type="InterPro" id="IPR042418">
    <property type="entry name" value="TXNDC15"/>
</dbReference>
<dbReference type="Gene3D" id="3.40.30.10">
    <property type="entry name" value="Glutaredoxin"/>
    <property type="match status" value="1"/>
</dbReference>
<dbReference type="InParanoid" id="A0A6P8ZYJ0"/>
<keyword evidence="4" id="KW-1185">Reference proteome</keyword>